<gene>
    <name evidence="3" type="ORF">COHA_010564</name>
</gene>
<evidence type="ECO:0000313" key="4">
    <source>
        <dbReference type="Proteomes" id="UP001205105"/>
    </source>
</evidence>
<evidence type="ECO:0000313" key="3">
    <source>
        <dbReference type="EMBL" id="KAI7835536.1"/>
    </source>
</evidence>
<proteinExistence type="predicted"/>
<dbReference type="AlphaFoldDB" id="A0AAD5GWV4"/>
<organism evidence="3 4">
    <name type="scientific">Chlorella ohadii</name>
    <dbReference type="NCBI Taxonomy" id="2649997"/>
    <lineage>
        <taxon>Eukaryota</taxon>
        <taxon>Viridiplantae</taxon>
        <taxon>Chlorophyta</taxon>
        <taxon>core chlorophytes</taxon>
        <taxon>Trebouxiophyceae</taxon>
        <taxon>Chlorellales</taxon>
        <taxon>Chlorellaceae</taxon>
        <taxon>Chlorella clade</taxon>
        <taxon>Chlorella</taxon>
    </lineage>
</organism>
<evidence type="ECO:0000256" key="1">
    <source>
        <dbReference type="SAM" id="MobiDB-lite"/>
    </source>
</evidence>
<keyword evidence="2" id="KW-0812">Transmembrane</keyword>
<name>A0AAD5GWV4_9CHLO</name>
<feature type="transmembrane region" description="Helical" evidence="2">
    <location>
        <begin position="167"/>
        <end position="184"/>
    </location>
</feature>
<feature type="transmembrane region" description="Helical" evidence="2">
    <location>
        <begin position="196"/>
        <end position="217"/>
    </location>
</feature>
<accession>A0AAD5GWV4</accession>
<evidence type="ECO:0000256" key="2">
    <source>
        <dbReference type="SAM" id="Phobius"/>
    </source>
</evidence>
<feature type="region of interest" description="Disordered" evidence="1">
    <location>
        <begin position="276"/>
        <end position="295"/>
    </location>
</feature>
<reference evidence="3" key="1">
    <citation type="submission" date="2020-11" db="EMBL/GenBank/DDBJ databases">
        <title>Chlorella ohadii genome sequencing and assembly.</title>
        <authorList>
            <person name="Murik O."/>
            <person name="Treves H."/>
            <person name="Kedem I."/>
            <person name="Shotland Y."/>
            <person name="Kaplan A."/>
        </authorList>
    </citation>
    <scope>NUCLEOTIDE SEQUENCE</scope>
    <source>
        <strain evidence="3">1</strain>
    </source>
</reference>
<feature type="region of interest" description="Disordered" evidence="1">
    <location>
        <begin position="15"/>
        <end position="76"/>
    </location>
</feature>
<feature type="transmembrane region" description="Helical" evidence="2">
    <location>
        <begin position="126"/>
        <end position="147"/>
    </location>
</feature>
<dbReference type="Proteomes" id="UP001205105">
    <property type="component" value="Unassembled WGS sequence"/>
</dbReference>
<sequence length="295" mass="31397">MGLVRQLIVSAIDAAQRPAADAPPAPADGHAKEAAVGTKDVAHGSEDSGYKHEAPSPYAAPAPAADMGRHGRKRGGLKDPIKAALRPLKGYESEGSCRTFLRYFNACGMAKSAEQRRTQALDVAQGLAFSLIIVGAIFLGLSASGNFMGSVEEMKYVGTYAPAVAKYSVYIFAGISGVVGALLTRRACTRRTSFRLPACVLAVAAAAVLASLGLGFYQLDKSVELHSPWWSYLLSALMIVQRCLYLVMLGYLLYTMKEGSKDEAIKEQMITNQRAHEAARNGGAPPPPHKGEVLV</sequence>
<comment type="caution">
    <text evidence="3">The sequence shown here is derived from an EMBL/GenBank/DDBJ whole genome shotgun (WGS) entry which is preliminary data.</text>
</comment>
<feature type="transmembrane region" description="Helical" evidence="2">
    <location>
        <begin position="229"/>
        <end position="254"/>
    </location>
</feature>
<protein>
    <submittedName>
        <fullName evidence="3">Uncharacterized protein</fullName>
    </submittedName>
</protein>
<feature type="compositionally biased region" description="Basic and acidic residues" evidence="1">
    <location>
        <begin position="40"/>
        <end position="54"/>
    </location>
</feature>
<dbReference type="EMBL" id="JADXDR010000252">
    <property type="protein sequence ID" value="KAI7835536.1"/>
    <property type="molecule type" value="Genomic_DNA"/>
</dbReference>
<keyword evidence="2" id="KW-1133">Transmembrane helix</keyword>
<feature type="compositionally biased region" description="Low complexity" evidence="1">
    <location>
        <begin position="55"/>
        <end position="65"/>
    </location>
</feature>
<keyword evidence="2" id="KW-0472">Membrane</keyword>
<keyword evidence="4" id="KW-1185">Reference proteome</keyword>